<evidence type="ECO:0000256" key="1">
    <source>
        <dbReference type="SAM" id="MobiDB-lite"/>
    </source>
</evidence>
<accession>A0ABZ3J6W7</accession>
<organism evidence="2 3">
    <name type="scientific">Sporomusa acidovorans (strain ATCC 49682 / DSM 3132 / Mol)</name>
    <dbReference type="NCBI Taxonomy" id="1123286"/>
    <lineage>
        <taxon>Bacteria</taxon>
        <taxon>Bacillati</taxon>
        <taxon>Bacillota</taxon>
        <taxon>Negativicutes</taxon>
        <taxon>Selenomonadales</taxon>
        <taxon>Sporomusaceae</taxon>
        <taxon>Sporomusa</taxon>
    </lineage>
</organism>
<gene>
    <name evidence="2" type="ORF">SPACI_040280</name>
</gene>
<name>A0ABZ3J6W7_SPOA4</name>
<evidence type="ECO:0000313" key="2">
    <source>
        <dbReference type="EMBL" id="XFO73920.1"/>
    </source>
</evidence>
<sequence length="209" mass="23950">MAIVSFDEMEYQSGEAVVWKTEVEGKVAKIWFKLDDGRIIRETYRTGYPDEKKRLKEVAEVFFGDDVSGRVDLDKMVGQVCYVELEERPWGNQTWTGVRAVSVVESEPEYAGYDEYEPDYEPEHEQPLQSGGMSENTAVRQRKIAKKQNPVTELSMDNPLPVEMPSERRRRPGRTGDGLGREALLKLRDALKAKQAEQAKEQEQLFEGD</sequence>
<feature type="compositionally biased region" description="Polar residues" evidence="1">
    <location>
        <begin position="128"/>
        <end position="139"/>
    </location>
</feature>
<dbReference type="Proteomes" id="UP000216052">
    <property type="component" value="Chromosome"/>
</dbReference>
<dbReference type="RefSeq" id="WP_143122688.1">
    <property type="nucleotide sequence ID" value="NZ_CP155571.1"/>
</dbReference>
<keyword evidence="3" id="KW-1185">Reference proteome</keyword>
<dbReference type="EMBL" id="CP155571">
    <property type="protein sequence ID" value="XFO73920.1"/>
    <property type="molecule type" value="Genomic_DNA"/>
</dbReference>
<reference evidence="2" key="1">
    <citation type="submission" date="2024-05" db="EMBL/GenBank/DDBJ databases">
        <title>Isolation and characterization of Sporomusa carbonis sp. nov., a carboxydotrophic hydrogenogen in the genus of Sporomusa isolated from a charcoal burning pile.</title>
        <authorList>
            <person name="Boeer T."/>
            <person name="Rosenbaum F."/>
            <person name="Eysell L."/>
            <person name="Mueller V."/>
            <person name="Daniel R."/>
            <person name="Poehlein A."/>
        </authorList>
    </citation>
    <scope>NUCLEOTIDE SEQUENCE [LARGE SCALE GENOMIC DNA]</scope>
    <source>
        <strain evidence="2">DSM 3132</strain>
    </source>
</reference>
<protein>
    <submittedName>
        <fullName evidence="2">Uncharacterized protein</fullName>
    </submittedName>
</protein>
<evidence type="ECO:0000313" key="3">
    <source>
        <dbReference type="Proteomes" id="UP000216052"/>
    </source>
</evidence>
<proteinExistence type="predicted"/>
<feature type="region of interest" description="Disordered" evidence="1">
    <location>
        <begin position="113"/>
        <end position="183"/>
    </location>
</feature>